<dbReference type="PROSITE" id="PS50191">
    <property type="entry name" value="CRAL_TRIO"/>
    <property type="match status" value="2"/>
</dbReference>
<keyword evidence="3" id="KW-1185">Reference proteome</keyword>
<organism evidence="2 3">
    <name type="scientific">Pieris brassicae</name>
    <name type="common">White butterfly</name>
    <name type="synonym">Large white butterfly</name>
    <dbReference type="NCBI Taxonomy" id="7116"/>
    <lineage>
        <taxon>Eukaryota</taxon>
        <taxon>Metazoa</taxon>
        <taxon>Ecdysozoa</taxon>
        <taxon>Arthropoda</taxon>
        <taxon>Hexapoda</taxon>
        <taxon>Insecta</taxon>
        <taxon>Pterygota</taxon>
        <taxon>Neoptera</taxon>
        <taxon>Endopterygota</taxon>
        <taxon>Lepidoptera</taxon>
        <taxon>Glossata</taxon>
        <taxon>Ditrysia</taxon>
        <taxon>Papilionoidea</taxon>
        <taxon>Pieridae</taxon>
        <taxon>Pierinae</taxon>
        <taxon>Pieris</taxon>
    </lineage>
</organism>
<dbReference type="PRINTS" id="PR00180">
    <property type="entry name" value="CRETINALDHBP"/>
</dbReference>
<proteinExistence type="predicted"/>
<protein>
    <recommendedName>
        <fullName evidence="1">CRAL-TRIO domain-containing protein</fullName>
    </recommendedName>
</protein>
<dbReference type="SUPFAM" id="SSF52087">
    <property type="entry name" value="CRAL/TRIO domain"/>
    <property type="match status" value="2"/>
</dbReference>
<dbReference type="AlphaFoldDB" id="A0A9P0TL78"/>
<dbReference type="InterPro" id="IPR036273">
    <property type="entry name" value="CRAL/TRIO_N_dom_sf"/>
</dbReference>
<dbReference type="EMBL" id="CALOZG010000035">
    <property type="protein sequence ID" value="CAH4033758.1"/>
    <property type="molecule type" value="Genomic_DNA"/>
</dbReference>
<reference evidence="2" key="1">
    <citation type="submission" date="2022-05" db="EMBL/GenBank/DDBJ databases">
        <authorList>
            <person name="Okamura Y."/>
        </authorList>
    </citation>
    <scope>NUCLEOTIDE SEQUENCE</scope>
</reference>
<comment type="caution">
    <text evidence="2">The sequence shown here is derived from an EMBL/GenBank/DDBJ whole genome shotgun (WGS) entry which is preliminary data.</text>
</comment>
<dbReference type="Pfam" id="PF00650">
    <property type="entry name" value="CRAL_TRIO"/>
    <property type="match status" value="2"/>
</dbReference>
<gene>
    <name evidence="2" type="ORF">PIBRA_LOCUS10005</name>
</gene>
<dbReference type="PANTHER" id="PTHR10174">
    <property type="entry name" value="ALPHA-TOCOPHEROL TRANSFER PROTEIN-RELATED"/>
    <property type="match status" value="1"/>
</dbReference>
<dbReference type="PANTHER" id="PTHR10174:SF222">
    <property type="entry name" value="GH10083P-RELATED"/>
    <property type="match status" value="1"/>
</dbReference>
<evidence type="ECO:0000259" key="1">
    <source>
        <dbReference type="PROSITE" id="PS50191"/>
    </source>
</evidence>
<dbReference type="GO" id="GO:0016020">
    <property type="term" value="C:membrane"/>
    <property type="evidence" value="ECO:0007669"/>
    <property type="project" value="TreeGrafter"/>
</dbReference>
<evidence type="ECO:0000313" key="2">
    <source>
        <dbReference type="EMBL" id="CAH4033758.1"/>
    </source>
</evidence>
<name>A0A9P0TL78_PIEBR</name>
<accession>A0A9P0TL78</accession>
<dbReference type="SUPFAM" id="SSF46938">
    <property type="entry name" value="CRAL/TRIO N-terminal domain"/>
    <property type="match status" value="2"/>
</dbReference>
<dbReference type="CDD" id="cd00170">
    <property type="entry name" value="SEC14"/>
    <property type="match status" value="2"/>
</dbReference>
<feature type="domain" description="CRAL-TRIO" evidence="1">
    <location>
        <begin position="163"/>
        <end position="259"/>
    </location>
</feature>
<dbReference type="InterPro" id="IPR036865">
    <property type="entry name" value="CRAL-TRIO_dom_sf"/>
</dbReference>
<dbReference type="InterPro" id="IPR001251">
    <property type="entry name" value="CRAL-TRIO_dom"/>
</dbReference>
<feature type="domain" description="CRAL-TRIO" evidence="1">
    <location>
        <begin position="416"/>
        <end position="579"/>
    </location>
</feature>
<sequence>MDFIPNNKVLKVKPDTLEHIREEINLGKPGEMKNAVNILKEWLQQQPHIKKKNFTDHFIETTMVTAKGSVEGAKKQIDRACTMRTMLPHFFGVTDFTKDFANVFDIGSAIVMPKLTEEHYRIFVLKSKGTVTSSAQLLNFYRFGICLGEYMKAHDYVASYQCIFDIRLANVSDIIKNLNPMELRQIITIIVECYGLRIKGLHIVSNSKVVDTLIAILKTLLKPKIIQRLQHHKDCDSLIQLFGKEYLPEDLGGTEPSVKDLRETWGEVLRAPDFTEYIRDMDNAKTDESFRPKLVTSVVNFLIKFIKQKYLQSIQPGSTMEFIPKDRILELHPDTLYQVRKEINLEKPGEMKRAVNILKEWIKQQPHFIKKDFPDFYLETSIVGTKGSVERAKKQFDKVCTMKTLMPQFFDTYDVRKELAIDLRKSIYLAMLPKLTKEHYRVIVTKVVDVFEDSSTYTKYFKFCLHMAEYAKSHDYVGSFRMIADLTDCNLMDCISKINLLEIRQVMSIFMDGYGMKIKGIHFISQSKAIDALLTIFKQVLKPKIAARMHVHKTRIELHKIIEKDVLPSDFGGNERSMKELFDEWVDILSTDEHKEYIKHINSAGTDESLRSKDKFNEDCAGLPGTFRLLTVD</sequence>
<dbReference type="Proteomes" id="UP001152562">
    <property type="component" value="Unassembled WGS sequence"/>
</dbReference>
<dbReference type="Gene3D" id="3.40.525.10">
    <property type="entry name" value="CRAL-TRIO lipid binding domain"/>
    <property type="match status" value="2"/>
</dbReference>
<evidence type="ECO:0000313" key="3">
    <source>
        <dbReference type="Proteomes" id="UP001152562"/>
    </source>
</evidence>
<dbReference type="GO" id="GO:1902936">
    <property type="term" value="F:phosphatidylinositol bisphosphate binding"/>
    <property type="evidence" value="ECO:0007669"/>
    <property type="project" value="TreeGrafter"/>
</dbReference>